<comment type="similarity">
    <text evidence="1">Belongs to the Gfa family.</text>
</comment>
<reference evidence="5 6" key="1">
    <citation type="journal article" date="2014" name="Antonie Van Leeuwenhoek">
        <title>Roseivivax atlanticus sp. nov., isolated from surface seawater of the Atlantic Ocean.</title>
        <authorList>
            <person name="Li G."/>
            <person name="Lai Q."/>
            <person name="Liu X."/>
            <person name="Sun F."/>
            <person name="Shao Z."/>
        </authorList>
    </citation>
    <scope>NUCLEOTIDE SEQUENCE [LARGE SCALE GENOMIC DNA]</scope>
    <source>
        <strain evidence="5 6">22II-s10s</strain>
    </source>
</reference>
<dbReference type="PANTHER" id="PTHR28620:SF1">
    <property type="entry name" value="CENP-V_GFA DOMAIN-CONTAINING PROTEIN"/>
    <property type="match status" value="1"/>
</dbReference>
<keyword evidence="3" id="KW-0862">Zinc</keyword>
<name>W4HLV3_9RHOB</name>
<protein>
    <submittedName>
        <fullName evidence="5">Glutathione-dependent formaldehyde-activating protein</fullName>
    </submittedName>
</protein>
<evidence type="ECO:0000313" key="6">
    <source>
        <dbReference type="Proteomes" id="UP000019063"/>
    </source>
</evidence>
<dbReference type="InterPro" id="IPR011057">
    <property type="entry name" value="Mss4-like_sf"/>
</dbReference>
<dbReference type="EMBL" id="AQQW01000003">
    <property type="protein sequence ID" value="ETW13729.1"/>
    <property type="molecule type" value="Genomic_DNA"/>
</dbReference>
<sequence>MTETVHTSCHCGAVELRATLSETLDQARRCDCSYCRRRAAPVVSAPLDKLEVLKGRDALTLYEFGTHTAQHYFCATCGIYMFHKRRSNPNEFGINLGTIDGVNPADYEPIVWNDGVNHPSDR</sequence>
<evidence type="ECO:0000256" key="3">
    <source>
        <dbReference type="ARBA" id="ARBA00022833"/>
    </source>
</evidence>
<dbReference type="PROSITE" id="PS51891">
    <property type="entry name" value="CENP_V_GFA"/>
    <property type="match status" value="1"/>
</dbReference>
<dbReference type="RefSeq" id="WP_043843143.1">
    <property type="nucleotide sequence ID" value="NZ_AQQW01000003.1"/>
</dbReference>
<dbReference type="eggNOG" id="COG3791">
    <property type="taxonomic scope" value="Bacteria"/>
</dbReference>
<accession>W4HLV3</accession>
<keyword evidence="6" id="KW-1185">Reference proteome</keyword>
<proteinExistence type="inferred from homology"/>
<dbReference type="PANTHER" id="PTHR28620">
    <property type="entry name" value="CENTROMERE PROTEIN V"/>
    <property type="match status" value="1"/>
</dbReference>
<comment type="caution">
    <text evidence="5">The sequence shown here is derived from an EMBL/GenBank/DDBJ whole genome shotgun (WGS) entry which is preliminary data.</text>
</comment>
<organism evidence="5 6">
    <name type="scientific">Roseivivax marinus</name>
    <dbReference type="NCBI Taxonomy" id="1379903"/>
    <lineage>
        <taxon>Bacteria</taxon>
        <taxon>Pseudomonadati</taxon>
        <taxon>Pseudomonadota</taxon>
        <taxon>Alphaproteobacteria</taxon>
        <taxon>Rhodobacterales</taxon>
        <taxon>Roseobacteraceae</taxon>
        <taxon>Roseivivax</taxon>
    </lineage>
</organism>
<dbReference type="InterPro" id="IPR006913">
    <property type="entry name" value="CENP-V/GFA"/>
</dbReference>
<dbReference type="Gene3D" id="2.170.150.70">
    <property type="match status" value="1"/>
</dbReference>
<gene>
    <name evidence="5" type="ORF">ATO8_06851</name>
</gene>
<keyword evidence="2" id="KW-0479">Metal-binding</keyword>
<dbReference type="PATRIC" id="fig|1317118.6.peg.1418"/>
<evidence type="ECO:0000256" key="2">
    <source>
        <dbReference type="ARBA" id="ARBA00022723"/>
    </source>
</evidence>
<dbReference type="SUPFAM" id="SSF51316">
    <property type="entry name" value="Mss4-like"/>
    <property type="match status" value="1"/>
</dbReference>
<feature type="domain" description="CENP-V/GFA" evidence="4">
    <location>
        <begin position="5"/>
        <end position="113"/>
    </location>
</feature>
<evidence type="ECO:0000256" key="1">
    <source>
        <dbReference type="ARBA" id="ARBA00005495"/>
    </source>
</evidence>
<dbReference type="Pfam" id="PF04828">
    <property type="entry name" value="GFA"/>
    <property type="match status" value="1"/>
</dbReference>
<evidence type="ECO:0000313" key="5">
    <source>
        <dbReference type="EMBL" id="ETW13729.1"/>
    </source>
</evidence>
<dbReference type="GO" id="GO:0046872">
    <property type="term" value="F:metal ion binding"/>
    <property type="evidence" value="ECO:0007669"/>
    <property type="project" value="UniProtKB-KW"/>
</dbReference>
<dbReference type="STRING" id="1379903.ATO8_06851"/>
<evidence type="ECO:0000259" key="4">
    <source>
        <dbReference type="PROSITE" id="PS51891"/>
    </source>
</evidence>
<dbReference type="Proteomes" id="UP000019063">
    <property type="component" value="Unassembled WGS sequence"/>
</dbReference>
<dbReference type="AlphaFoldDB" id="W4HLV3"/>
<dbReference type="GO" id="GO:0016846">
    <property type="term" value="F:carbon-sulfur lyase activity"/>
    <property type="evidence" value="ECO:0007669"/>
    <property type="project" value="InterPro"/>
</dbReference>
<dbReference type="InterPro" id="IPR052355">
    <property type="entry name" value="CENP-V-like"/>
</dbReference>